<dbReference type="GO" id="GO:0005886">
    <property type="term" value="C:plasma membrane"/>
    <property type="evidence" value="ECO:0007669"/>
    <property type="project" value="UniProtKB-SubCell"/>
</dbReference>
<evidence type="ECO:0000256" key="3">
    <source>
        <dbReference type="ARBA" id="ARBA00022475"/>
    </source>
</evidence>
<feature type="transmembrane region" description="Helical" evidence="7">
    <location>
        <begin position="83"/>
        <end position="103"/>
    </location>
</feature>
<dbReference type="Proteomes" id="UP000319525">
    <property type="component" value="Unassembled WGS sequence"/>
</dbReference>
<feature type="transmembrane region" description="Helical" evidence="7">
    <location>
        <begin position="326"/>
        <end position="345"/>
    </location>
</feature>
<keyword evidence="4 7" id="KW-0812">Transmembrane</keyword>
<feature type="transmembrane region" description="Helical" evidence="7">
    <location>
        <begin position="285"/>
        <end position="305"/>
    </location>
</feature>
<evidence type="ECO:0000256" key="7">
    <source>
        <dbReference type="SAM" id="Phobius"/>
    </source>
</evidence>
<organism evidence="8 9">
    <name type="scientific">Microbacterium testaceum</name>
    <name type="common">Aureobacterium testaceum</name>
    <name type="synonym">Brevibacterium testaceum</name>
    <dbReference type="NCBI Taxonomy" id="2033"/>
    <lineage>
        <taxon>Bacteria</taxon>
        <taxon>Bacillati</taxon>
        <taxon>Actinomycetota</taxon>
        <taxon>Actinomycetes</taxon>
        <taxon>Micrococcales</taxon>
        <taxon>Microbacteriaceae</taxon>
        <taxon>Microbacterium</taxon>
    </lineage>
</organism>
<dbReference type="PANTHER" id="PTHR23517">
    <property type="entry name" value="RESISTANCE PROTEIN MDTM, PUTATIVE-RELATED-RELATED"/>
    <property type="match status" value="1"/>
</dbReference>
<feature type="transmembrane region" description="Helical" evidence="7">
    <location>
        <begin position="422"/>
        <end position="441"/>
    </location>
</feature>
<keyword evidence="6 7" id="KW-0472">Membrane</keyword>
<feature type="transmembrane region" description="Helical" evidence="7">
    <location>
        <begin position="351"/>
        <end position="374"/>
    </location>
</feature>
<feature type="transmembrane region" description="Helical" evidence="7">
    <location>
        <begin position="115"/>
        <end position="133"/>
    </location>
</feature>
<accession>A0A4Y3QGV4</accession>
<dbReference type="InterPro" id="IPR036259">
    <property type="entry name" value="MFS_trans_sf"/>
</dbReference>
<keyword evidence="3" id="KW-1003">Cell membrane</keyword>
<feature type="transmembrane region" description="Helical" evidence="7">
    <location>
        <begin position="52"/>
        <end position="77"/>
    </location>
</feature>
<evidence type="ECO:0000313" key="8">
    <source>
        <dbReference type="EMBL" id="GEB44207.1"/>
    </source>
</evidence>
<dbReference type="Pfam" id="PF07690">
    <property type="entry name" value="MFS_1"/>
    <property type="match status" value="1"/>
</dbReference>
<dbReference type="SUPFAM" id="SSF103473">
    <property type="entry name" value="MFS general substrate transporter"/>
    <property type="match status" value="1"/>
</dbReference>
<feature type="transmembrane region" description="Helical" evidence="7">
    <location>
        <begin position="255"/>
        <end position="279"/>
    </location>
</feature>
<evidence type="ECO:0000256" key="4">
    <source>
        <dbReference type="ARBA" id="ARBA00022692"/>
    </source>
</evidence>
<keyword evidence="5 7" id="KW-1133">Transmembrane helix</keyword>
<evidence type="ECO:0000256" key="5">
    <source>
        <dbReference type="ARBA" id="ARBA00022989"/>
    </source>
</evidence>
<keyword evidence="2" id="KW-0813">Transport</keyword>
<feature type="transmembrane region" description="Helical" evidence="7">
    <location>
        <begin position="180"/>
        <end position="198"/>
    </location>
</feature>
<dbReference type="InterPro" id="IPR050171">
    <property type="entry name" value="MFS_Transporters"/>
</dbReference>
<dbReference type="InterPro" id="IPR011701">
    <property type="entry name" value="MFS"/>
</dbReference>
<dbReference type="EMBL" id="BJML01000001">
    <property type="protein sequence ID" value="GEB44207.1"/>
    <property type="molecule type" value="Genomic_DNA"/>
</dbReference>
<protein>
    <submittedName>
        <fullName evidence="8">MFS transporter</fullName>
    </submittedName>
</protein>
<dbReference type="Gene3D" id="1.20.1250.20">
    <property type="entry name" value="MFS general substrate transporter like domains"/>
    <property type="match status" value="1"/>
</dbReference>
<dbReference type="GO" id="GO:0022857">
    <property type="term" value="F:transmembrane transporter activity"/>
    <property type="evidence" value="ECO:0007669"/>
    <property type="project" value="InterPro"/>
</dbReference>
<proteinExistence type="predicted"/>
<gene>
    <name evidence="8" type="ORF">MTE01_01520</name>
</gene>
<evidence type="ECO:0000256" key="1">
    <source>
        <dbReference type="ARBA" id="ARBA00004651"/>
    </source>
</evidence>
<feature type="transmembrane region" description="Helical" evidence="7">
    <location>
        <begin position="204"/>
        <end position="225"/>
    </location>
</feature>
<comment type="subcellular location">
    <subcellularLocation>
        <location evidence="1">Cell membrane</location>
        <topology evidence="1">Multi-pass membrane protein</topology>
    </subcellularLocation>
</comment>
<evidence type="ECO:0000256" key="2">
    <source>
        <dbReference type="ARBA" id="ARBA00022448"/>
    </source>
</evidence>
<comment type="caution">
    <text evidence="8">The sequence shown here is derived from an EMBL/GenBank/DDBJ whole genome shotgun (WGS) entry which is preliminary data.</text>
</comment>
<dbReference type="AlphaFoldDB" id="A0A4Y3QGV4"/>
<name>A0A4Y3QGV4_MICTE</name>
<dbReference type="PANTHER" id="PTHR23517:SF2">
    <property type="entry name" value="MULTIDRUG RESISTANCE PROTEIN MDTH"/>
    <property type="match status" value="1"/>
</dbReference>
<reference evidence="8 9" key="1">
    <citation type="submission" date="2019-06" db="EMBL/GenBank/DDBJ databases">
        <title>Whole genome shotgun sequence of Microbacterium testaceum NBRC 12675.</title>
        <authorList>
            <person name="Hosoyama A."/>
            <person name="Uohara A."/>
            <person name="Ohji S."/>
            <person name="Ichikawa N."/>
        </authorList>
    </citation>
    <scope>NUCLEOTIDE SEQUENCE [LARGE SCALE GENOMIC DNA]</scope>
    <source>
        <strain evidence="8 9">NBRC 12675</strain>
    </source>
</reference>
<evidence type="ECO:0000313" key="9">
    <source>
        <dbReference type="Proteomes" id="UP000319525"/>
    </source>
</evidence>
<sequence length="454" mass="46682">MSAASNSYRIMKPHATSIERHPGAWINGDVTSTIPTVPLKTLVQTDKTLGRLLTITLVDTLGRGAFFTLTTLYLTLIVGLEPVTVGIGLTVAGAVGVASSLVFGHLSDRFSARMMLIVLHVVQGAALIGYLFVGDLPSLVIVASLVLLAQQGGGSVRSAVVGRAFRGDDRVRIRAAMRTVTNVGIGVGTAVAAIPLALGTPFAFHLTMTIAGSFFLVSAVLVAGLDPARVDLSVVEPAPDAPAVAGRSPYRDPRFLWLTALMGVFGIQFGVFEIGVPLWVVAHTIAPDVVVSPLLLVNTVVVVLLQVRMSRGTGTFAGAGRAMSRAGWLMVAACALWAGAGWIGGEGGGPVAAVIVVLLAAAVVHSLAEITSSAAGWSLSFDLAPQERMGSYQGVYGTGYAVGAMIAPVVVTLTAIDLGTGGWAILAAMFAAAAAGVVVIARRAERERGAAPTD</sequence>
<evidence type="ECO:0000256" key="6">
    <source>
        <dbReference type="ARBA" id="ARBA00023136"/>
    </source>
</evidence>
<feature type="transmembrane region" description="Helical" evidence="7">
    <location>
        <begin position="139"/>
        <end position="160"/>
    </location>
</feature>
<feature type="transmembrane region" description="Helical" evidence="7">
    <location>
        <begin position="395"/>
        <end position="416"/>
    </location>
</feature>